<dbReference type="eggNOG" id="ENOG502S8Y6">
    <property type="taxonomic scope" value="Eukaryota"/>
</dbReference>
<gene>
    <name evidence="2" type="ORF">BBOV_III002710</name>
</gene>
<protein>
    <submittedName>
        <fullName evidence="2">Membrane protein, putative</fullName>
    </submittedName>
</protein>
<keyword evidence="1" id="KW-1133">Transmembrane helix</keyword>
<feature type="transmembrane region" description="Helical" evidence="1">
    <location>
        <begin position="77"/>
        <end position="96"/>
    </location>
</feature>
<dbReference type="InParanoid" id="A7AMQ2"/>
<evidence type="ECO:0000256" key="1">
    <source>
        <dbReference type="SAM" id="Phobius"/>
    </source>
</evidence>
<reference evidence="2 3" key="1">
    <citation type="journal article" date="2007" name="PLoS Pathog.">
        <title>Genome sequence of Babesia bovis and comparative analysis of apicomplexan hemoprotozoa.</title>
        <authorList>
            <person name="Brayton K.A."/>
            <person name="Lau A.O.T."/>
            <person name="Herndon D.R."/>
            <person name="Hannick L."/>
            <person name="Kappmeyer L.S."/>
            <person name="Berens S.J."/>
            <person name="Bidwell S.L."/>
            <person name="Brown W.C."/>
            <person name="Crabtree J."/>
            <person name="Fadrosh D."/>
            <person name="Feldblum T."/>
            <person name="Forberger H.A."/>
            <person name="Haas B.J."/>
            <person name="Howell J.M."/>
            <person name="Khouri H."/>
            <person name="Koo H."/>
            <person name="Mann D.J."/>
            <person name="Norimine J."/>
            <person name="Paulsen I.T."/>
            <person name="Radune D."/>
            <person name="Ren Q."/>
            <person name="Smith R.K. Jr."/>
            <person name="Suarez C.E."/>
            <person name="White O."/>
            <person name="Wortman J.R."/>
            <person name="Knowles D.P. Jr."/>
            <person name="McElwain T.F."/>
            <person name="Nene V.M."/>
        </authorList>
    </citation>
    <scope>NUCLEOTIDE SEQUENCE [LARGE SCALE GENOMIC DNA]</scope>
    <source>
        <strain evidence="2">T2Bo</strain>
    </source>
</reference>
<accession>A7AMQ2</accession>
<dbReference type="RefSeq" id="XP_001611404.1">
    <property type="nucleotide sequence ID" value="XM_001611354.1"/>
</dbReference>
<feature type="transmembrane region" description="Helical" evidence="1">
    <location>
        <begin position="30"/>
        <end position="49"/>
    </location>
</feature>
<dbReference type="OMA" id="YMFSEFY"/>
<organism evidence="2 3">
    <name type="scientific">Babesia bovis</name>
    <dbReference type="NCBI Taxonomy" id="5865"/>
    <lineage>
        <taxon>Eukaryota</taxon>
        <taxon>Sar</taxon>
        <taxon>Alveolata</taxon>
        <taxon>Apicomplexa</taxon>
        <taxon>Aconoidasida</taxon>
        <taxon>Piroplasmida</taxon>
        <taxon>Babesiidae</taxon>
        <taxon>Babesia</taxon>
    </lineage>
</organism>
<evidence type="ECO:0000313" key="3">
    <source>
        <dbReference type="Proteomes" id="UP000002173"/>
    </source>
</evidence>
<evidence type="ECO:0000313" key="2">
    <source>
        <dbReference type="EMBL" id="EDO07836.1"/>
    </source>
</evidence>
<keyword evidence="1" id="KW-0472">Membrane</keyword>
<dbReference type="KEGG" id="bbo:BBOV_III002710"/>
<dbReference type="AlphaFoldDB" id="A7AMQ2"/>
<keyword evidence="1" id="KW-0812">Transmembrane</keyword>
<dbReference type="FunCoup" id="A7AMQ2">
    <property type="interactions" value="5"/>
</dbReference>
<dbReference type="EMBL" id="AAXT01000001">
    <property type="protein sequence ID" value="EDO07836.1"/>
    <property type="molecule type" value="Genomic_DNA"/>
</dbReference>
<reference evidence="3" key="2">
    <citation type="journal article" date="2020" name="Data Brief">
        <title>Transcriptome dataset of Babesia bovis life stages within vertebrate and invertebrate hosts.</title>
        <authorList>
            <person name="Ueti M.W."/>
            <person name="Johnson W.C."/>
            <person name="Kappmeyer L.S."/>
            <person name="Herndon D.R."/>
            <person name="Mousel M.R."/>
            <person name="Reif K.E."/>
            <person name="Taus N.S."/>
            <person name="Ifeonu O.O."/>
            <person name="Silva J.C."/>
            <person name="Suarez C.E."/>
            <person name="Brayton K.A."/>
        </authorList>
    </citation>
    <scope>NUCLEOTIDE SEQUENCE [LARGE SCALE GENOMIC DNA]</scope>
</reference>
<sequence>MASSKNASERRAPAAFCGVDLTRCLDAACLAIFVLLLSCCFLFMFGELLRMIDRTPMFKEPYVKNALNRLLPFRNGFDFNLTHALLFSICCLLLAFRADFPGEHSSADESKDSKTK</sequence>
<proteinExistence type="predicted"/>
<reference evidence="3" key="3">
    <citation type="journal article" date="2021" name="Int. J. Parasitol.">
        <title>Comparative analysis of gene expression between Babesia bovis blood stages and kinetes allowed by improved genome annotation.</title>
        <authorList>
            <person name="Ueti M.W."/>
            <person name="Johnson W.C."/>
            <person name="Kappmeyer L.S."/>
            <person name="Herndon D.R."/>
            <person name="Mousel M.R."/>
            <person name="Reif K.E."/>
            <person name="Taus N.S."/>
            <person name="Ifeonu O.O."/>
            <person name="Silva J.C."/>
            <person name="Suarez C.E."/>
            <person name="Brayton K.A."/>
        </authorList>
    </citation>
    <scope>NUCLEOTIDE SEQUENCE [LARGE SCALE GENOMIC DNA]</scope>
</reference>
<dbReference type="GeneID" id="5479651"/>
<keyword evidence="3" id="KW-1185">Reference proteome</keyword>
<comment type="caution">
    <text evidence="2">The sequence shown here is derived from an EMBL/GenBank/DDBJ whole genome shotgun (WGS) entry which is preliminary data.</text>
</comment>
<dbReference type="VEuPathDB" id="PiroplasmaDB:BBOV_III002710"/>
<name>A7AMQ2_BABBO</name>
<dbReference type="Proteomes" id="UP000002173">
    <property type="component" value="Unassembled WGS sequence"/>
</dbReference>